<evidence type="ECO:0000256" key="1">
    <source>
        <dbReference type="SAM" id="SignalP"/>
    </source>
</evidence>
<reference evidence="2" key="3">
    <citation type="submission" date="2023-05" db="EMBL/GenBank/DDBJ databases">
        <authorList>
            <person name="Smith C.H."/>
        </authorList>
    </citation>
    <scope>NUCLEOTIDE SEQUENCE</scope>
    <source>
        <strain evidence="2">CHS0354</strain>
        <tissue evidence="2">Mantle</tissue>
    </source>
</reference>
<feature type="chain" id="PRO_5042028912" evidence="1">
    <location>
        <begin position="20"/>
        <end position="72"/>
    </location>
</feature>
<keyword evidence="3" id="KW-1185">Reference proteome</keyword>
<reference evidence="2" key="1">
    <citation type="journal article" date="2021" name="Genome Biol. Evol.">
        <title>A High-Quality Reference Genome for a Parasitic Bivalve with Doubly Uniparental Inheritance (Bivalvia: Unionida).</title>
        <authorList>
            <person name="Smith C.H."/>
        </authorList>
    </citation>
    <scope>NUCLEOTIDE SEQUENCE</scope>
    <source>
        <strain evidence="2">CHS0354</strain>
    </source>
</reference>
<feature type="signal peptide" evidence="1">
    <location>
        <begin position="1"/>
        <end position="19"/>
    </location>
</feature>
<reference evidence="2" key="2">
    <citation type="journal article" date="2021" name="Genome Biol. Evol.">
        <title>Developing a high-quality reference genome for a parasitic bivalve with doubly uniparental inheritance (Bivalvia: Unionida).</title>
        <authorList>
            <person name="Smith C.H."/>
        </authorList>
    </citation>
    <scope>NUCLEOTIDE SEQUENCE</scope>
    <source>
        <strain evidence="2">CHS0354</strain>
        <tissue evidence="2">Mantle</tissue>
    </source>
</reference>
<proteinExistence type="predicted"/>
<dbReference type="EMBL" id="JAEAOA010001402">
    <property type="protein sequence ID" value="KAK3576599.1"/>
    <property type="molecule type" value="Genomic_DNA"/>
</dbReference>
<comment type="caution">
    <text evidence="2">The sequence shown here is derived from an EMBL/GenBank/DDBJ whole genome shotgun (WGS) entry which is preliminary data.</text>
</comment>
<keyword evidence="1" id="KW-0732">Signal</keyword>
<evidence type="ECO:0000313" key="3">
    <source>
        <dbReference type="Proteomes" id="UP001195483"/>
    </source>
</evidence>
<dbReference type="Proteomes" id="UP001195483">
    <property type="component" value="Unassembled WGS sequence"/>
</dbReference>
<organism evidence="2 3">
    <name type="scientific">Potamilus streckersoni</name>
    <dbReference type="NCBI Taxonomy" id="2493646"/>
    <lineage>
        <taxon>Eukaryota</taxon>
        <taxon>Metazoa</taxon>
        <taxon>Spiralia</taxon>
        <taxon>Lophotrochozoa</taxon>
        <taxon>Mollusca</taxon>
        <taxon>Bivalvia</taxon>
        <taxon>Autobranchia</taxon>
        <taxon>Heteroconchia</taxon>
        <taxon>Palaeoheterodonta</taxon>
        <taxon>Unionida</taxon>
        <taxon>Unionoidea</taxon>
        <taxon>Unionidae</taxon>
        <taxon>Ambleminae</taxon>
        <taxon>Lampsilini</taxon>
        <taxon>Potamilus</taxon>
    </lineage>
</organism>
<accession>A0AAE0VFS3</accession>
<dbReference type="AlphaFoldDB" id="A0AAE0VFS3"/>
<sequence>MRTFTFLLLVSVVCAVAFTKDLRKRSSYMGDDVAPLDVLVKTIMDGNIELDDFHRLLKDDTNNHKRYYAWRW</sequence>
<protein>
    <submittedName>
        <fullName evidence="2">Uncharacterized protein</fullName>
    </submittedName>
</protein>
<name>A0AAE0VFS3_9BIVA</name>
<evidence type="ECO:0000313" key="2">
    <source>
        <dbReference type="EMBL" id="KAK3576599.1"/>
    </source>
</evidence>
<gene>
    <name evidence="2" type="ORF">CHS0354_023116</name>
</gene>